<dbReference type="EMBL" id="BAAADD010000001">
    <property type="protein sequence ID" value="GAA0556058.1"/>
    <property type="molecule type" value="Genomic_DNA"/>
</dbReference>
<feature type="transmembrane region" description="Helical" evidence="1">
    <location>
        <begin position="183"/>
        <end position="205"/>
    </location>
</feature>
<evidence type="ECO:0000259" key="2">
    <source>
        <dbReference type="Pfam" id="PF05227"/>
    </source>
</evidence>
<dbReference type="RefSeq" id="WP_166930301.1">
    <property type="nucleotide sequence ID" value="NZ_BAAADD010000001.1"/>
</dbReference>
<accession>A0ABN1E0J0</accession>
<dbReference type="Proteomes" id="UP001499951">
    <property type="component" value="Unassembled WGS sequence"/>
</dbReference>
<dbReference type="InterPro" id="IPR007891">
    <property type="entry name" value="CHASE3"/>
</dbReference>
<feature type="domain" description="CHASE3" evidence="2">
    <location>
        <begin position="43"/>
        <end position="149"/>
    </location>
</feature>
<evidence type="ECO:0000313" key="4">
    <source>
        <dbReference type="Proteomes" id="UP001499951"/>
    </source>
</evidence>
<keyword evidence="4" id="KW-1185">Reference proteome</keyword>
<dbReference type="Pfam" id="PF05227">
    <property type="entry name" value="CHASE3"/>
    <property type="match status" value="1"/>
</dbReference>
<name>A0ABN1E0J0_9PROT</name>
<sequence length="223" mass="24696">MSSSALKAQLSEMGKAMLVAGLALLVATAVLLVSAERDLRNSNEAVQRTNGALLQLAEIEFLVIGVDYSARGYALTGEQLFFDHENEKQRDLKLGLAELGRLVDAKHAGEVTRLERLIDRHAVVYAQFVKTGARDTEAMAALITNPMQRQKRYDVLNEVRALRIGLMDDLVSHQVQAEKQQRYTLILTFVIVATAFLGGIVEVAMKNVFRRRRGLRASVSTEA</sequence>
<reference evidence="3 4" key="1">
    <citation type="journal article" date="2019" name="Int. J. Syst. Evol. Microbiol.">
        <title>The Global Catalogue of Microorganisms (GCM) 10K type strain sequencing project: providing services to taxonomists for standard genome sequencing and annotation.</title>
        <authorList>
            <consortium name="The Broad Institute Genomics Platform"/>
            <consortium name="The Broad Institute Genome Sequencing Center for Infectious Disease"/>
            <person name="Wu L."/>
            <person name="Ma J."/>
        </authorList>
    </citation>
    <scope>NUCLEOTIDE SEQUENCE [LARGE SCALE GENOMIC DNA]</scope>
    <source>
        <strain evidence="3 4">JCM 15089</strain>
    </source>
</reference>
<gene>
    <name evidence="3" type="ORF">GCM10008942_00670</name>
</gene>
<evidence type="ECO:0000256" key="1">
    <source>
        <dbReference type="SAM" id="Phobius"/>
    </source>
</evidence>
<keyword evidence="1" id="KW-1133">Transmembrane helix</keyword>
<keyword evidence="1" id="KW-0812">Transmembrane</keyword>
<protein>
    <recommendedName>
        <fullName evidence="2">CHASE3 domain-containing protein</fullName>
    </recommendedName>
</protein>
<keyword evidence="1" id="KW-0472">Membrane</keyword>
<proteinExistence type="predicted"/>
<organism evidence="3 4">
    <name type="scientific">Rhizomicrobium electricum</name>
    <dbReference type="NCBI Taxonomy" id="480070"/>
    <lineage>
        <taxon>Bacteria</taxon>
        <taxon>Pseudomonadati</taxon>
        <taxon>Pseudomonadota</taxon>
        <taxon>Alphaproteobacteria</taxon>
        <taxon>Micropepsales</taxon>
        <taxon>Micropepsaceae</taxon>
        <taxon>Rhizomicrobium</taxon>
    </lineage>
</organism>
<evidence type="ECO:0000313" key="3">
    <source>
        <dbReference type="EMBL" id="GAA0556058.1"/>
    </source>
</evidence>
<comment type="caution">
    <text evidence="3">The sequence shown here is derived from an EMBL/GenBank/DDBJ whole genome shotgun (WGS) entry which is preliminary data.</text>
</comment>